<keyword evidence="5" id="KW-0418">Kinase</keyword>
<dbReference type="PANTHER" id="PTHR43047">
    <property type="entry name" value="TWO-COMPONENT HISTIDINE PROTEIN KINASE"/>
    <property type="match status" value="1"/>
</dbReference>
<protein>
    <recommendedName>
        <fullName evidence="2">histidine kinase</fullName>
        <ecNumber evidence="2">2.7.13.3</ecNumber>
    </recommendedName>
</protein>
<dbReference type="InterPro" id="IPR005467">
    <property type="entry name" value="His_kinase_dom"/>
</dbReference>
<dbReference type="PRINTS" id="PR00344">
    <property type="entry name" value="BCTRLSENSOR"/>
</dbReference>
<keyword evidence="6" id="KW-1133">Transmembrane helix</keyword>
<evidence type="ECO:0000256" key="2">
    <source>
        <dbReference type="ARBA" id="ARBA00012438"/>
    </source>
</evidence>
<dbReference type="Pfam" id="PF02518">
    <property type="entry name" value="HATPase_c"/>
    <property type="match status" value="1"/>
</dbReference>
<keyword evidence="3" id="KW-0597">Phosphoprotein</keyword>
<feature type="transmembrane region" description="Helical" evidence="6">
    <location>
        <begin position="6"/>
        <end position="25"/>
    </location>
</feature>
<reference evidence="9" key="1">
    <citation type="journal article" date="2022" name="Int. J. Syst. Evol. Microbiol.">
        <title>Anaeromyxobacter oryzae sp. nov., Anaeromyxobacter diazotrophicus sp. nov. and Anaeromyxobacter paludicola sp. nov., isolated from paddy soils.</title>
        <authorList>
            <person name="Itoh H."/>
            <person name="Xu Z."/>
            <person name="Mise K."/>
            <person name="Masuda Y."/>
            <person name="Ushijima N."/>
            <person name="Hayakawa C."/>
            <person name="Shiratori Y."/>
            <person name="Senoo K."/>
        </authorList>
    </citation>
    <scope>NUCLEOTIDE SEQUENCE [LARGE SCALE GENOMIC DNA]</scope>
    <source>
        <strain evidence="9">Red232</strain>
    </source>
</reference>
<dbReference type="SUPFAM" id="SSF47384">
    <property type="entry name" value="Homodimeric domain of signal transducing histidine kinase"/>
    <property type="match status" value="1"/>
</dbReference>
<dbReference type="PANTHER" id="PTHR43047:SF72">
    <property type="entry name" value="OSMOSENSING HISTIDINE PROTEIN KINASE SLN1"/>
    <property type="match status" value="1"/>
</dbReference>
<dbReference type="PROSITE" id="PS50109">
    <property type="entry name" value="HIS_KIN"/>
    <property type="match status" value="1"/>
</dbReference>
<keyword evidence="6" id="KW-0472">Membrane</keyword>
<accession>A0ABM7X223</accession>
<feature type="domain" description="Histidine kinase" evidence="7">
    <location>
        <begin position="261"/>
        <end position="480"/>
    </location>
</feature>
<evidence type="ECO:0000256" key="5">
    <source>
        <dbReference type="ARBA" id="ARBA00022777"/>
    </source>
</evidence>
<dbReference type="SMART" id="SM00387">
    <property type="entry name" value="HATPase_c"/>
    <property type="match status" value="1"/>
</dbReference>
<evidence type="ECO:0000256" key="4">
    <source>
        <dbReference type="ARBA" id="ARBA00022679"/>
    </source>
</evidence>
<dbReference type="Gene3D" id="1.10.287.130">
    <property type="match status" value="1"/>
</dbReference>
<dbReference type="InterPro" id="IPR003661">
    <property type="entry name" value="HisK_dim/P_dom"/>
</dbReference>
<dbReference type="Gene3D" id="3.30.565.10">
    <property type="entry name" value="Histidine kinase-like ATPase, C-terminal domain"/>
    <property type="match status" value="1"/>
</dbReference>
<feature type="transmembrane region" description="Helical" evidence="6">
    <location>
        <begin position="104"/>
        <end position="123"/>
    </location>
</feature>
<keyword evidence="4" id="KW-0808">Transferase</keyword>
<dbReference type="CDD" id="cd00082">
    <property type="entry name" value="HisKA"/>
    <property type="match status" value="1"/>
</dbReference>
<evidence type="ECO:0000256" key="3">
    <source>
        <dbReference type="ARBA" id="ARBA00022553"/>
    </source>
</evidence>
<feature type="transmembrane region" description="Helical" evidence="6">
    <location>
        <begin position="175"/>
        <end position="196"/>
    </location>
</feature>
<name>A0ABM7X223_9BACT</name>
<evidence type="ECO:0000259" key="7">
    <source>
        <dbReference type="PROSITE" id="PS50109"/>
    </source>
</evidence>
<dbReference type="InterPro" id="IPR036890">
    <property type="entry name" value="HATPase_C_sf"/>
</dbReference>
<proteinExistence type="predicted"/>
<evidence type="ECO:0000256" key="6">
    <source>
        <dbReference type="SAM" id="Phobius"/>
    </source>
</evidence>
<organism evidence="8 9">
    <name type="scientific">Anaeromyxobacter oryzae</name>
    <dbReference type="NCBI Taxonomy" id="2918170"/>
    <lineage>
        <taxon>Bacteria</taxon>
        <taxon>Pseudomonadati</taxon>
        <taxon>Myxococcota</taxon>
        <taxon>Myxococcia</taxon>
        <taxon>Myxococcales</taxon>
        <taxon>Cystobacterineae</taxon>
        <taxon>Anaeromyxobacteraceae</taxon>
        <taxon>Anaeromyxobacter</taxon>
    </lineage>
</organism>
<dbReference type="InterPro" id="IPR036097">
    <property type="entry name" value="HisK_dim/P_sf"/>
</dbReference>
<dbReference type="EMBL" id="AP025591">
    <property type="protein sequence ID" value="BDG05844.1"/>
    <property type="molecule type" value="Genomic_DNA"/>
</dbReference>
<evidence type="ECO:0000256" key="1">
    <source>
        <dbReference type="ARBA" id="ARBA00000085"/>
    </source>
</evidence>
<dbReference type="InterPro" id="IPR004358">
    <property type="entry name" value="Sig_transdc_His_kin-like_C"/>
</dbReference>
<comment type="catalytic activity">
    <reaction evidence="1">
        <text>ATP + protein L-histidine = ADP + protein N-phospho-L-histidine.</text>
        <dbReference type="EC" id="2.7.13.3"/>
    </reaction>
</comment>
<evidence type="ECO:0000313" key="9">
    <source>
        <dbReference type="Proteomes" id="UP001162891"/>
    </source>
</evidence>
<dbReference type="CDD" id="cd00075">
    <property type="entry name" value="HATPase"/>
    <property type="match status" value="1"/>
</dbReference>
<gene>
    <name evidence="8" type="ORF">AMOR_48400</name>
</gene>
<feature type="transmembrane region" description="Helical" evidence="6">
    <location>
        <begin position="65"/>
        <end position="92"/>
    </location>
</feature>
<dbReference type="Proteomes" id="UP001162891">
    <property type="component" value="Chromosome"/>
</dbReference>
<feature type="transmembrane region" description="Helical" evidence="6">
    <location>
        <begin position="143"/>
        <end position="163"/>
    </location>
</feature>
<dbReference type="SMART" id="SM00388">
    <property type="entry name" value="HisKA"/>
    <property type="match status" value="1"/>
</dbReference>
<feature type="transmembrane region" description="Helical" evidence="6">
    <location>
        <begin position="37"/>
        <end position="59"/>
    </location>
</feature>
<dbReference type="InterPro" id="IPR003594">
    <property type="entry name" value="HATPase_dom"/>
</dbReference>
<keyword evidence="6" id="KW-0812">Transmembrane</keyword>
<dbReference type="Pfam" id="PF00512">
    <property type="entry name" value="HisKA"/>
    <property type="match status" value="1"/>
</dbReference>
<evidence type="ECO:0000313" key="8">
    <source>
        <dbReference type="EMBL" id="BDG05844.1"/>
    </source>
</evidence>
<dbReference type="SUPFAM" id="SSF55874">
    <property type="entry name" value="ATPase domain of HSP90 chaperone/DNA topoisomerase II/histidine kinase"/>
    <property type="match status" value="1"/>
</dbReference>
<keyword evidence="9" id="KW-1185">Reference proteome</keyword>
<sequence>MEYVLLVYGGAFVATGFALGVQARAASPAEPLPISALWALTAFALVHGAGDWAQLAVYLEQRERGVFLGALAAARLALLATSFALLGASGVLLATGRARAGRRLVGASVPGAALAAWAIWGALALHRRGGPLDPPATATAEAATRYLLGVPACAAALVGLDRLRRRIRTTEWPSGRYVAAAIVAVAAYGLFTGVVVPASNVGVARIVNLASFTAVTHVPVEIFRAASIAAAGLLLSEVFVRTTAEHRRDDIEHLNDGLIPLVAHELRTPLATVDMGAALLERLGPDAHGSEHEAHILHAVRAGVRTMNKIVTDLLDASRLEARRLSISPERMDLGPTLIRLIEWAPADALGNRTIRLVAPGPLPPVVADPVRVEQVLTNLLSNAGKYSPPGSEIVLEARGGRREITLSVTNAGAGIPACDLRRVFSRHYRTRAARTGRAPGLGLGLYIAKGLVESQGGRIWVESELGEHTTFAFTLPRAPGVVA</sequence>
<dbReference type="EC" id="2.7.13.3" evidence="2"/>